<comment type="caution">
    <text evidence="2">The sequence shown here is derived from an EMBL/GenBank/DDBJ whole genome shotgun (WGS) entry which is preliminary data.</text>
</comment>
<dbReference type="Proteomes" id="UP000011096">
    <property type="component" value="Unassembled WGS sequence"/>
</dbReference>
<feature type="chain" id="PRO_5029550298" evidence="1">
    <location>
        <begin position="22"/>
        <end position="72"/>
    </location>
</feature>
<evidence type="ECO:0000256" key="1">
    <source>
        <dbReference type="SAM" id="SignalP"/>
    </source>
</evidence>
<reference evidence="2 3" key="1">
    <citation type="submission" date="2012-08" db="EMBL/GenBank/DDBJ databases">
        <authorList>
            <person name="Gan P.H.P."/>
            <person name="Ikeda K."/>
            <person name="Irieda H."/>
            <person name="Narusaka M."/>
            <person name="O'Connell R.J."/>
            <person name="Narusaka Y."/>
            <person name="Takano Y."/>
            <person name="Kubo Y."/>
            <person name="Shirasu K."/>
        </authorList>
    </citation>
    <scope>NUCLEOTIDE SEQUENCE [LARGE SCALE GENOMIC DNA]</scope>
    <source>
        <strain evidence="2 3">Nara gc5</strain>
    </source>
</reference>
<feature type="signal peptide" evidence="1">
    <location>
        <begin position="1"/>
        <end position="21"/>
    </location>
</feature>
<name>A0A7J6J2A3_COLFN</name>
<keyword evidence="1" id="KW-0732">Signal</keyword>
<evidence type="ECO:0000313" key="2">
    <source>
        <dbReference type="EMBL" id="KAF4483075.1"/>
    </source>
</evidence>
<evidence type="ECO:0000313" key="3">
    <source>
        <dbReference type="Proteomes" id="UP000011096"/>
    </source>
</evidence>
<dbReference type="RefSeq" id="XP_031885573.1">
    <property type="nucleotide sequence ID" value="XM_032035109.1"/>
</dbReference>
<organism evidence="2 3">
    <name type="scientific">Colletotrichum fructicola (strain Nara gc5)</name>
    <name type="common">Anthracnose fungus</name>
    <name type="synonym">Colletotrichum gloeosporioides (strain Nara gc5)</name>
    <dbReference type="NCBI Taxonomy" id="1213859"/>
    <lineage>
        <taxon>Eukaryota</taxon>
        <taxon>Fungi</taxon>
        <taxon>Dikarya</taxon>
        <taxon>Ascomycota</taxon>
        <taxon>Pezizomycotina</taxon>
        <taxon>Sordariomycetes</taxon>
        <taxon>Hypocreomycetidae</taxon>
        <taxon>Glomerellales</taxon>
        <taxon>Glomerellaceae</taxon>
        <taxon>Colletotrichum</taxon>
        <taxon>Colletotrichum gloeosporioides species complex</taxon>
    </lineage>
</organism>
<proteinExistence type="predicted"/>
<protein>
    <submittedName>
        <fullName evidence="2">Uncharacterized protein</fullName>
    </submittedName>
</protein>
<dbReference type="OrthoDB" id="4795728at2759"/>
<keyword evidence="3" id="KW-1185">Reference proteome</keyword>
<dbReference type="EMBL" id="ANPB02000005">
    <property type="protein sequence ID" value="KAF4483075.1"/>
    <property type="molecule type" value="Genomic_DNA"/>
</dbReference>
<reference evidence="2 3" key="2">
    <citation type="submission" date="2020-04" db="EMBL/GenBank/DDBJ databases">
        <title>Genome sequencing and assembly of multiple isolates from the Colletotrichum gloeosporioides species complex.</title>
        <authorList>
            <person name="Gan P."/>
            <person name="Shirasu K."/>
        </authorList>
    </citation>
    <scope>NUCLEOTIDE SEQUENCE [LARGE SCALE GENOMIC DNA]</scope>
    <source>
        <strain evidence="2 3">Nara gc5</strain>
    </source>
</reference>
<dbReference type="AlphaFoldDB" id="A0A7J6J2A3"/>
<accession>A0A7J6J2A3</accession>
<dbReference type="GeneID" id="43619120"/>
<dbReference type="InParanoid" id="A0A7J6J2A3"/>
<gene>
    <name evidence="2" type="ORF">CGGC5_v010260</name>
</gene>
<sequence length="72" mass="7404">MKFSIVPVSLSLLLFGTVALGQGSVGGLCAKDSDCLACLNDGTGRRLFCPGSGNGERRCAINEKAGRCGPQE</sequence>